<accession>A0AAN9CRB4</accession>
<evidence type="ECO:0000313" key="2">
    <source>
        <dbReference type="EMBL" id="KAK7141286.1"/>
    </source>
</evidence>
<dbReference type="EMBL" id="JAYKXH010000016">
    <property type="protein sequence ID" value="KAK7141286.1"/>
    <property type="molecule type" value="Genomic_DNA"/>
</dbReference>
<reference evidence="2 3" key="1">
    <citation type="submission" date="2024-02" db="EMBL/GenBank/DDBJ databases">
        <title>Chromosome-level genome assembly of the Eurasian Minnow (Phoxinus phoxinus).</title>
        <authorList>
            <person name="Oriowo T.O."/>
            <person name="Martin S."/>
            <person name="Stange M."/>
            <person name="Chrysostomakis Y."/>
            <person name="Brown T."/>
            <person name="Winkler S."/>
            <person name="Kukowka S."/>
            <person name="Myers E.W."/>
            <person name="Bohne A."/>
        </authorList>
    </citation>
    <scope>NUCLEOTIDE SEQUENCE [LARGE SCALE GENOMIC DNA]</scope>
    <source>
        <strain evidence="2">ZFMK-TIS-60720</strain>
        <tissue evidence="2">Whole Organism</tissue>
    </source>
</reference>
<evidence type="ECO:0000256" key="1">
    <source>
        <dbReference type="SAM" id="MobiDB-lite"/>
    </source>
</evidence>
<sequence length="173" mass="19907">MKKAYNFVLIKEGNSTTTLPQAQPEPQHQAQPEPQHQAQPEPQHQAQPEPQHQAQPEPQHQAQPEPQHQAQPEPQHQAQPEPQHQAQEKETFYILDLYPVSLPVKEQPPSKKRKRCRKCSSQKVFKYDSLTGRRINEGQAEVRVKWLPCSACGKIWEETWEPACQFLPGANHV</sequence>
<keyword evidence="3" id="KW-1185">Reference proteome</keyword>
<protein>
    <submittedName>
        <fullName evidence="2">Uncharacterized protein</fullName>
    </submittedName>
</protein>
<feature type="compositionally biased region" description="Low complexity" evidence="1">
    <location>
        <begin position="20"/>
        <end position="85"/>
    </location>
</feature>
<dbReference type="Proteomes" id="UP001364617">
    <property type="component" value="Unassembled WGS sequence"/>
</dbReference>
<feature type="region of interest" description="Disordered" evidence="1">
    <location>
        <begin position="1"/>
        <end position="92"/>
    </location>
</feature>
<comment type="caution">
    <text evidence="2">The sequence shown here is derived from an EMBL/GenBank/DDBJ whole genome shotgun (WGS) entry which is preliminary data.</text>
</comment>
<name>A0AAN9CRB4_9TELE</name>
<proteinExistence type="predicted"/>
<gene>
    <name evidence="2" type="ORF">R3I93_015445</name>
</gene>
<evidence type="ECO:0000313" key="3">
    <source>
        <dbReference type="Proteomes" id="UP001364617"/>
    </source>
</evidence>
<organism evidence="2 3">
    <name type="scientific">Phoxinus phoxinus</name>
    <name type="common">Eurasian minnow</name>
    <dbReference type="NCBI Taxonomy" id="58324"/>
    <lineage>
        <taxon>Eukaryota</taxon>
        <taxon>Metazoa</taxon>
        <taxon>Chordata</taxon>
        <taxon>Craniata</taxon>
        <taxon>Vertebrata</taxon>
        <taxon>Euteleostomi</taxon>
        <taxon>Actinopterygii</taxon>
        <taxon>Neopterygii</taxon>
        <taxon>Teleostei</taxon>
        <taxon>Ostariophysi</taxon>
        <taxon>Cypriniformes</taxon>
        <taxon>Leuciscidae</taxon>
        <taxon>Phoxininae</taxon>
        <taxon>Phoxinus</taxon>
    </lineage>
</organism>
<dbReference type="AlphaFoldDB" id="A0AAN9CRB4"/>